<gene>
    <name evidence="1" type="ORF">TGRUB_204040B</name>
</gene>
<dbReference type="EMBL" id="AFYV02001503">
    <property type="protein sequence ID" value="KFG61785.1"/>
    <property type="molecule type" value="Genomic_DNA"/>
</dbReference>
<evidence type="ECO:0000313" key="1">
    <source>
        <dbReference type="EMBL" id="KFG61785.1"/>
    </source>
</evidence>
<proteinExistence type="predicted"/>
<dbReference type="Proteomes" id="UP000028834">
    <property type="component" value="Unassembled WGS sequence"/>
</dbReference>
<accession>A0A086LYR7</accession>
<comment type="caution">
    <text evidence="1">The sequence shown here is derived from an EMBL/GenBank/DDBJ whole genome shotgun (WGS) entry which is preliminary data.</text>
</comment>
<name>A0A086LYR7_TOXGO</name>
<dbReference type="VEuPathDB" id="ToxoDB:TGRUB_204040B"/>
<protein>
    <submittedName>
        <fullName evidence="1">Uncharacterized protein</fullName>
    </submittedName>
</protein>
<organism evidence="1 2">
    <name type="scientific">Toxoplasma gondii RUB</name>
    <dbReference type="NCBI Taxonomy" id="935652"/>
    <lineage>
        <taxon>Eukaryota</taxon>
        <taxon>Sar</taxon>
        <taxon>Alveolata</taxon>
        <taxon>Apicomplexa</taxon>
        <taxon>Conoidasida</taxon>
        <taxon>Coccidia</taxon>
        <taxon>Eucoccidiorida</taxon>
        <taxon>Eimeriorina</taxon>
        <taxon>Sarcocystidae</taxon>
        <taxon>Toxoplasma</taxon>
    </lineage>
</organism>
<feature type="non-terminal residue" evidence="1">
    <location>
        <position position="1"/>
    </location>
</feature>
<evidence type="ECO:0000313" key="2">
    <source>
        <dbReference type="Proteomes" id="UP000028834"/>
    </source>
</evidence>
<sequence>AEYLISVDAFF</sequence>
<reference evidence="1 2" key="1">
    <citation type="submission" date="2014-05" db="EMBL/GenBank/DDBJ databases">
        <authorList>
            <person name="Sibley D."/>
            <person name="Venepally P."/>
            <person name="Karamycheva S."/>
            <person name="Hadjithomas M."/>
            <person name="Khan A."/>
            <person name="Brunk B."/>
            <person name="Roos D."/>
            <person name="Caler E."/>
            <person name="Lorenzi H."/>
        </authorList>
    </citation>
    <scope>NUCLEOTIDE SEQUENCE [LARGE SCALE GENOMIC DNA]</scope>
    <source>
        <strain evidence="1 2">RUB</strain>
    </source>
</reference>